<evidence type="ECO:0000313" key="6">
    <source>
        <dbReference type="EMBL" id="PNR52529.1"/>
    </source>
</evidence>
<dbReference type="Gene3D" id="4.10.1130.20">
    <property type="match status" value="1"/>
</dbReference>
<evidence type="ECO:0000313" key="8">
    <source>
        <dbReference type="Proteomes" id="UP000006727"/>
    </source>
</evidence>
<name>A0A2K1KFJ5_PHYPA</name>
<evidence type="ECO:0000313" key="7">
    <source>
        <dbReference type="EnsemblPlants" id="Pp3c6_13490V3.1"/>
    </source>
</evidence>
<dbReference type="PROSITE" id="PS51401">
    <property type="entry name" value="CHORD"/>
    <property type="match status" value="1"/>
</dbReference>
<gene>
    <name evidence="7" type="primary">LOC112283340</name>
    <name evidence="6" type="ORF">PHYPA_008903</name>
</gene>
<keyword evidence="3" id="KW-0862">Zinc</keyword>
<dbReference type="EMBL" id="ABEU02000006">
    <property type="protein sequence ID" value="PNR52529.1"/>
    <property type="molecule type" value="Genomic_DNA"/>
</dbReference>
<dbReference type="PANTHER" id="PTHR47895">
    <property type="entry name" value="CYSTEINE AND HISTIDINE-RICH DOMAIN-CONTAINING PROTEIN RAR1"/>
    <property type="match status" value="1"/>
</dbReference>
<feature type="region of interest" description="Disordered" evidence="4">
    <location>
        <begin position="99"/>
        <end position="125"/>
    </location>
</feature>
<dbReference type="STRING" id="3218.A0A2K1KFJ5"/>
<reference evidence="7" key="3">
    <citation type="submission" date="2020-12" db="UniProtKB">
        <authorList>
            <consortium name="EnsemblPlants"/>
        </authorList>
    </citation>
    <scope>IDENTIFICATION</scope>
</reference>
<keyword evidence="1" id="KW-0479">Metal-binding</keyword>
<evidence type="ECO:0000256" key="4">
    <source>
        <dbReference type="SAM" id="MobiDB-lite"/>
    </source>
</evidence>
<keyword evidence="2" id="KW-0677">Repeat</keyword>
<dbReference type="GO" id="GO:0046872">
    <property type="term" value="F:metal ion binding"/>
    <property type="evidence" value="ECO:0007669"/>
    <property type="project" value="UniProtKB-KW"/>
</dbReference>
<dbReference type="InterPro" id="IPR043316">
    <property type="entry name" value="RAR1"/>
</dbReference>
<evidence type="ECO:0000259" key="5">
    <source>
        <dbReference type="PROSITE" id="PS51401"/>
    </source>
</evidence>
<dbReference type="InterPro" id="IPR007051">
    <property type="entry name" value="CHORD_dom"/>
</dbReference>
<feature type="domain" description="CHORD" evidence="5">
    <location>
        <begin position="132"/>
        <end position="194"/>
    </location>
</feature>
<dbReference type="PANTHER" id="PTHR47895:SF2">
    <property type="entry name" value="CYSTEINE AND HISTIDINE-RICH DOMAIN-CONTAINING PROTEIN RAR1"/>
    <property type="match status" value="1"/>
</dbReference>
<evidence type="ECO:0000256" key="2">
    <source>
        <dbReference type="ARBA" id="ARBA00022737"/>
    </source>
</evidence>
<organism evidence="6">
    <name type="scientific">Physcomitrium patens</name>
    <name type="common">Spreading-leaved earth moss</name>
    <name type="synonym">Physcomitrella patens</name>
    <dbReference type="NCBI Taxonomy" id="3218"/>
    <lineage>
        <taxon>Eukaryota</taxon>
        <taxon>Viridiplantae</taxon>
        <taxon>Streptophyta</taxon>
        <taxon>Embryophyta</taxon>
        <taxon>Bryophyta</taxon>
        <taxon>Bryophytina</taxon>
        <taxon>Bryopsida</taxon>
        <taxon>Funariidae</taxon>
        <taxon>Funariales</taxon>
        <taxon>Funariaceae</taxon>
        <taxon>Physcomitrium</taxon>
    </lineage>
</organism>
<protein>
    <recommendedName>
        <fullName evidence="5">CHORD domain-containing protein</fullName>
    </recommendedName>
</protein>
<sequence>MDTKFKMMTFSRVYRKCVWKKLGLHALAANKGSVQLTVCPHTKLEFCSNNQVNQTRRSLRPDYLTLVVVFSLCSAVIVDEGTKLGAYTERPPWTAMTQLPDEELGGGASPVEAPDSLDTDTDNTPETLQRVCKNQCCGKRFTDEENTSLACHYHRGPISFSDRSTEEHKWVCCEASVSSFEELATIPPCTRGKHYAPPDRK</sequence>
<keyword evidence="8" id="KW-1185">Reference proteome</keyword>
<evidence type="ECO:0000256" key="1">
    <source>
        <dbReference type="ARBA" id="ARBA00022723"/>
    </source>
</evidence>
<proteinExistence type="predicted"/>
<dbReference type="Proteomes" id="UP000006727">
    <property type="component" value="Chromosome 6"/>
</dbReference>
<evidence type="ECO:0000256" key="3">
    <source>
        <dbReference type="ARBA" id="ARBA00022833"/>
    </source>
</evidence>
<reference evidence="6 8" key="1">
    <citation type="journal article" date="2008" name="Science">
        <title>The Physcomitrella genome reveals evolutionary insights into the conquest of land by plants.</title>
        <authorList>
            <person name="Rensing S."/>
            <person name="Lang D."/>
            <person name="Zimmer A."/>
            <person name="Terry A."/>
            <person name="Salamov A."/>
            <person name="Shapiro H."/>
            <person name="Nishiyama T."/>
            <person name="Perroud P.-F."/>
            <person name="Lindquist E."/>
            <person name="Kamisugi Y."/>
            <person name="Tanahashi T."/>
            <person name="Sakakibara K."/>
            <person name="Fujita T."/>
            <person name="Oishi K."/>
            <person name="Shin-I T."/>
            <person name="Kuroki Y."/>
            <person name="Toyoda A."/>
            <person name="Suzuki Y."/>
            <person name="Hashimoto A."/>
            <person name="Yamaguchi K."/>
            <person name="Sugano A."/>
            <person name="Kohara Y."/>
            <person name="Fujiyama A."/>
            <person name="Anterola A."/>
            <person name="Aoki S."/>
            <person name="Ashton N."/>
            <person name="Barbazuk W.B."/>
            <person name="Barker E."/>
            <person name="Bennetzen J."/>
            <person name="Bezanilla M."/>
            <person name="Blankenship R."/>
            <person name="Cho S.H."/>
            <person name="Dutcher S."/>
            <person name="Estelle M."/>
            <person name="Fawcett J.A."/>
            <person name="Gundlach H."/>
            <person name="Hanada K."/>
            <person name="Heyl A."/>
            <person name="Hicks K.A."/>
            <person name="Hugh J."/>
            <person name="Lohr M."/>
            <person name="Mayer K."/>
            <person name="Melkozernov A."/>
            <person name="Murata T."/>
            <person name="Nelson D."/>
            <person name="Pils B."/>
            <person name="Prigge M."/>
            <person name="Reiss B."/>
            <person name="Renner T."/>
            <person name="Rombauts S."/>
            <person name="Rushton P."/>
            <person name="Sanderfoot A."/>
            <person name="Schween G."/>
            <person name="Shiu S.-H."/>
            <person name="Stueber K."/>
            <person name="Theodoulou F.L."/>
            <person name="Tu H."/>
            <person name="Van de Peer Y."/>
            <person name="Verrier P.J."/>
            <person name="Waters E."/>
            <person name="Wood A."/>
            <person name="Yang L."/>
            <person name="Cove D."/>
            <person name="Cuming A."/>
            <person name="Hasebe M."/>
            <person name="Lucas S."/>
            <person name="Mishler D.B."/>
            <person name="Reski R."/>
            <person name="Grigoriev I."/>
            <person name="Quatrano R.S."/>
            <person name="Boore J.L."/>
        </authorList>
    </citation>
    <scope>NUCLEOTIDE SEQUENCE [LARGE SCALE GENOMIC DNA]</scope>
    <source>
        <strain evidence="7 8">cv. Gransden 2004</strain>
    </source>
</reference>
<dbReference type="PaxDb" id="3218-PP1S177_85V6.1"/>
<accession>A0A2K1KFJ5</accession>
<dbReference type="EnsemblPlants" id="Pp3c6_13490V3.1">
    <property type="protein sequence ID" value="Pp3c6_13490V3.1"/>
    <property type="gene ID" value="Pp3c6_13490"/>
</dbReference>
<dbReference type="Gramene" id="Pp3c6_13490V3.1">
    <property type="protein sequence ID" value="Pp3c6_13490V3.1"/>
    <property type="gene ID" value="Pp3c6_13490"/>
</dbReference>
<dbReference type="Pfam" id="PF04968">
    <property type="entry name" value="CHORD"/>
    <property type="match status" value="1"/>
</dbReference>
<dbReference type="AlphaFoldDB" id="A0A2K1KFJ5"/>
<reference evidence="6 8" key="2">
    <citation type="journal article" date="2018" name="Plant J.">
        <title>The Physcomitrella patens chromosome-scale assembly reveals moss genome structure and evolution.</title>
        <authorList>
            <person name="Lang D."/>
            <person name="Ullrich K.K."/>
            <person name="Murat F."/>
            <person name="Fuchs J."/>
            <person name="Jenkins J."/>
            <person name="Haas F.B."/>
            <person name="Piednoel M."/>
            <person name="Gundlach H."/>
            <person name="Van Bel M."/>
            <person name="Meyberg R."/>
            <person name="Vives C."/>
            <person name="Morata J."/>
            <person name="Symeonidi A."/>
            <person name="Hiss M."/>
            <person name="Muchero W."/>
            <person name="Kamisugi Y."/>
            <person name="Saleh O."/>
            <person name="Blanc G."/>
            <person name="Decker E.L."/>
            <person name="van Gessel N."/>
            <person name="Grimwood J."/>
            <person name="Hayes R.D."/>
            <person name="Graham S.W."/>
            <person name="Gunter L.E."/>
            <person name="McDaniel S.F."/>
            <person name="Hoernstein S.N.W."/>
            <person name="Larsson A."/>
            <person name="Li F.W."/>
            <person name="Perroud P.F."/>
            <person name="Phillips J."/>
            <person name="Ranjan P."/>
            <person name="Rokshar D.S."/>
            <person name="Rothfels C.J."/>
            <person name="Schneider L."/>
            <person name="Shu S."/>
            <person name="Stevenson D.W."/>
            <person name="Thummler F."/>
            <person name="Tillich M."/>
            <person name="Villarreal Aguilar J.C."/>
            <person name="Widiez T."/>
            <person name="Wong G.K."/>
            <person name="Wymore A."/>
            <person name="Zhang Y."/>
            <person name="Zimmer A.D."/>
            <person name="Quatrano R.S."/>
            <person name="Mayer K.F.X."/>
            <person name="Goodstein D."/>
            <person name="Casacuberta J.M."/>
            <person name="Vandepoele K."/>
            <person name="Reski R."/>
            <person name="Cuming A.C."/>
            <person name="Tuskan G.A."/>
            <person name="Maumus F."/>
            <person name="Salse J."/>
            <person name="Schmutz J."/>
            <person name="Rensing S.A."/>
        </authorList>
    </citation>
    <scope>NUCLEOTIDE SEQUENCE [LARGE SCALE GENOMIC DNA]</scope>
    <source>
        <strain evidence="7 8">cv. Gransden 2004</strain>
    </source>
</reference>